<reference evidence="2 3" key="1">
    <citation type="submission" date="2019-08" db="EMBL/GenBank/DDBJ databases">
        <title>Professor.</title>
        <authorList>
            <person name="Park J.S."/>
        </authorList>
    </citation>
    <scope>NUCLEOTIDE SEQUENCE [LARGE SCALE GENOMIC DNA]</scope>
    <source>
        <strain evidence="2 3">176CP5-101</strain>
    </source>
</reference>
<dbReference type="EMBL" id="VRUR01000001">
    <property type="protein sequence ID" value="TXN37258.1"/>
    <property type="molecule type" value="Genomic_DNA"/>
</dbReference>
<evidence type="ECO:0000313" key="3">
    <source>
        <dbReference type="Proteomes" id="UP000321456"/>
    </source>
</evidence>
<evidence type="ECO:0000313" key="2">
    <source>
        <dbReference type="EMBL" id="TXN37258.1"/>
    </source>
</evidence>
<sequence length="298" mass="33671">MEFLGDISHKTVSSMIFFSFPLKSEVKFKNKVSKIKTIMFIFGLVTMSCQSQKISFLSLDSIQLAKPVITIDSMLFRNAATLKFNLAQESTFIKYTLDGSEVSEGSTLYNSPIKINKTSVVNVKAFHPHYMPSENQGVIIRKMKTNISSSEVTIEPEPNANYYGDGNITLIDSQKGSINFRNGNRWLGFQEREINIHLKFSRPLLAEKIVVSALQDQGSWIFLPKTVSVSSKDDIIGNITLNNSAVENSKSLDFLEIPIKKERYKEINIKVAALHEIPDWHQGKGTLPWLFIDEIIVE</sequence>
<gene>
    <name evidence="2" type="ORF">FVB32_02935</name>
</gene>
<protein>
    <recommendedName>
        <fullName evidence="1">GH29D-like beta-sandwich domain-containing protein</fullName>
    </recommendedName>
</protein>
<feature type="domain" description="GH29D-like beta-sandwich" evidence="1">
    <location>
        <begin position="78"/>
        <end position="133"/>
    </location>
</feature>
<comment type="caution">
    <text evidence="2">The sequence shown here is derived from an EMBL/GenBank/DDBJ whole genome shotgun (WGS) entry which is preliminary data.</text>
</comment>
<proteinExistence type="predicted"/>
<dbReference type="Pfam" id="PF13290">
    <property type="entry name" value="CHB_HEX_C_1"/>
    <property type="match status" value="1"/>
</dbReference>
<dbReference type="InterPro" id="IPR059177">
    <property type="entry name" value="GH29D-like_dom"/>
</dbReference>
<organism evidence="2 3">
    <name type="scientific">Flagellimonas hymeniacidonis</name>
    <dbReference type="NCBI Taxonomy" id="2603628"/>
    <lineage>
        <taxon>Bacteria</taxon>
        <taxon>Pseudomonadati</taxon>
        <taxon>Bacteroidota</taxon>
        <taxon>Flavobacteriia</taxon>
        <taxon>Flavobacteriales</taxon>
        <taxon>Flavobacteriaceae</taxon>
        <taxon>Flagellimonas</taxon>
    </lineage>
</organism>
<dbReference type="Proteomes" id="UP000321456">
    <property type="component" value="Unassembled WGS sequence"/>
</dbReference>
<name>A0A5C8V923_9FLAO</name>
<dbReference type="AlphaFoldDB" id="A0A5C8V923"/>
<evidence type="ECO:0000259" key="1">
    <source>
        <dbReference type="Pfam" id="PF13290"/>
    </source>
</evidence>
<accession>A0A5C8V923</accession>
<keyword evidence="3" id="KW-1185">Reference proteome</keyword>